<dbReference type="GO" id="GO:0016779">
    <property type="term" value="F:nucleotidyltransferase activity"/>
    <property type="evidence" value="ECO:0007669"/>
    <property type="project" value="UniProtKB-KW"/>
</dbReference>
<dbReference type="InterPro" id="IPR034683">
    <property type="entry name" value="IspD/TarI"/>
</dbReference>
<name>A0ABW4FYK6_9PSEU</name>
<protein>
    <submittedName>
        <fullName evidence="3">2-C-methyl-D-erythritol 4-phosphate cytidylyltransferase</fullName>
    </submittedName>
</protein>
<sequence>MDVTAVVVVRGRAEPVDALTEVGGVPMVALAVRALLATGLVTHVRLHDLGARAGALVRACSGLSVSVDEGPLLTGVHSGQRAHTTSRDRLVTLREEPAGVTLLHDAARPLAPPALAAAVVEAARAGRGVSVPVLPLSDTVKRVDADGVVLATPDRAGLRVLQTPVAFHADLLGAELAADPLEHVRRCLAGGGSVHTVPGDPTAFAVHSTWDLELARLLAERTMAR</sequence>
<keyword evidence="1" id="KW-0808">Transferase</keyword>
<evidence type="ECO:0000256" key="2">
    <source>
        <dbReference type="ARBA" id="ARBA00022695"/>
    </source>
</evidence>
<dbReference type="SUPFAM" id="SSF53448">
    <property type="entry name" value="Nucleotide-diphospho-sugar transferases"/>
    <property type="match status" value="1"/>
</dbReference>
<keyword evidence="2 3" id="KW-0548">Nucleotidyltransferase</keyword>
<dbReference type="RefSeq" id="WP_343973217.1">
    <property type="nucleotide sequence ID" value="NZ_BAAAJG010000003.1"/>
</dbReference>
<evidence type="ECO:0000313" key="4">
    <source>
        <dbReference type="Proteomes" id="UP001597145"/>
    </source>
</evidence>
<keyword evidence="4" id="KW-1185">Reference proteome</keyword>
<comment type="caution">
    <text evidence="3">The sequence shown here is derived from an EMBL/GenBank/DDBJ whole genome shotgun (WGS) entry which is preliminary data.</text>
</comment>
<evidence type="ECO:0000256" key="1">
    <source>
        <dbReference type="ARBA" id="ARBA00022679"/>
    </source>
</evidence>
<dbReference type="EMBL" id="JBHUCP010000048">
    <property type="protein sequence ID" value="MFD1535066.1"/>
    <property type="molecule type" value="Genomic_DNA"/>
</dbReference>
<dbReference type="Pfam" id="PF01128">
    <property type="entry name" value="IspD"/>
    <property type="match status" value="1"/>
</dbReference>
<dbReference type="Proteomes" id="UP001597145">
    <property type="component" value="Unassembled WGS sequence"/>
</dbReference>
<organism evidence="3 4">
    <name type="scientific">Pseudonocardia aurantiaca</name>
    <dbReference type="NCBI Taxonomy" id="75290"/>
    <lineage>
        <taxon>Bacteria</taxon>
        <taxon>Bacillati</taxon>
        <taxon>Actinomycetota</taxon>
        <taxon>Actinomycetes</taxon>
        <taxon>Pseudonocardiales</taxon>
        <taxon>Pseudonocardiaceae</taxon>
        <taxon>Pseudonocardia</taxon>
    </lineage>
</organism>
<reference evidence="4" key="1">
    <citation type="journal article" date="2019" name="Int. J. Syst. Evol. Microbiol.">
        <title>The Global Catalogue of Microorganisms (GCM) 10K type strain sequencing project: providing services to taxonomists for standard genome sequencing and annotation.</title>
        <authorList>
            <consortium name="The Broad Institute Genomics Platform"/>
            <consortium name="The Broad Institute Genome Sequencing Center for Infectious Disease"/>
            <person name="Wu L."/>
            <person name="Ma J."/>
        </authorList>
    </citation>
    <scope>NUCLEOTIDE SEQUENCE [LARGE SCALE GENOMIC DNA]</scope>
    <source>
        <strain evidence="4">JCM 12165</strain>
    </source>
</reference>
<evidence type="ECO:0000313" key="3">
    <source>
        <dbReference type="EMBL" id="MFD1535066.1"/>
    </source>
</evidence>
<accession>A0ABW4FYK6</accession>
<gene>
    <name evidence="3" type="ORF">ACFSCY_37205</name>
</gene>
<dbReference type="Gene3D" id="3.90.550.10">
    <property type="entry name" value="Spore Coat Polysaccharide Biosynthesis Protein SpsA, Chain A"/>
    <property type="match status" value="1"/>
</dbReference>
<proteinExistence type="predicted"/>
<dbReference type="InterPro" id="IPR029044">
    <property type="entry name" value="Nucleotide-diphossugar_trans"/>
</dbReference>